<organism evidence="1">
    <name type="scientific">Rhizophora mucronata</name>
    <name type="common">Asiatic mangrove</name>
    <dbReference type="NCBI Taxonomy" id="61149"/>
    <lineage>
        <taxon>Eukaryota</taxon>
        <taxon>Viridiplantae</taxon>
        <taxon>Streptophyta</taxon>
        <taxon>Embryophyta</taxon>
        <taxon>Tracheophyta</taxon>
        <taxon>Spermatophyta</taxon>
        <taxon>Magnoliopsida</taxon>
        <taxon>eudicotyledons</taxon>
        <taxon>Gunneridae</taxon>
        <taxon>Pentapetalae</taxon>
        <taxon>rosids</taxon>
        <taxon>fabids</taxon>
        <taxon>Malpighiales</taxon>
        <taxon>Rhizophoraceae</taxon>
        <taxon>Rhizophora</taxon>
    </lineage>
</organism>
<proteinExistence type="predicted"/>
<evidence type="ECO:0000313" key="1">
    <source>
        <dbReference type="EMBL" id="MBX59718.1"/>
    </source>
</evidence>
<name>A0A2P2PYB2_RHIMU</name>
<accession>A0A2P2PYB2</accession>
<dbReference type="AlphaFoldDB" id="A0A2P2PYB2"/>
<sequence>MSQIVQVVSMLEVPMRLGSASFQSNEVMGPQQSLFLFPLRMLLRSTRDWSSEMRQTRRKSLEVARRSGFWHSLSGMKMVLVGG</sequence>
<protein>
    <submittedName>
        <fullName evidence="1">Uncharacterized protein MANES_11G072300</fullName>
    </submittedName>
</protein>
<dbReference type="EMBL" id="GGEC01079234">
    <property type="protein sequence ID" value="MBX59718.1"/>
    <property type="molecule type" value="Transcribed_RNA"/>
</dbReference>
<reference evidence="1" key="1">
    <citation type="submission" date="2018-02" db="EMBL/GenBank/DDBJ databases">
        <title>Rhizophora mucronata_Transcriptome.</title>
        <authorList>
            <person name="Meera S.P."/>
            <person name="Sreeshan A."/>
            <person name="Augustine A."/>
        </authorList>
    </citation>
    <scope>NUCLEOTIDE SEQUENCE</scope>
    <source>
        <tissue evidence="1">Leaf</tissue>
    </source>
</reference>